<dbReference type="AlphaFoldDB" id="A0A5C2SBB6"/>
<feature type="transmembrane region" description="Helical" evidence="5">
    <location>
        <begin position="92"/>
        <end position="115"/>
    </location>
</feature>
<evidence type="ECO:0000313" key="7">
    <source>
        <dbReference type="Proteomes" id="UP000313359"/>
    </source>
</evidence>
<keyword evidence="4 5" id="KW-0472">Membrane</keyword>
<dbReference type="PANTHER" id="PTHR12714">
    <property type="entry name" value="PROTEIN-S ISOPRENYLCYSTEINE O-METHYLTRANSFERASE"/>
    <property type="match status" value="1"/>
</dbReference>
<dbReference type="PANTHER" id="PTHR12714:SF9">
    <property type="entry name" value="PROTEIN-S-ISOPRENYLCYSTEINE O-METHYLTRANSFERASE"/>
    <property type="match status" value="1"/>
</dbReference>
<gene>
    <name evidence="6" type="ORF">L227DRAFT_600786</name>
</gene>
<feature type="transmembrane region" description="Helical" evidence="5">
    <location>
        <begin position="49"/>
        <end position="72"/>
    </location>
</feature>
<dbReference type="InterPro" id="IPR007269">
    <property type="entry name" value="ICMT_MeTrfase"/>
</dbReference>
<dbReference type="EMBL" id="ML122265">
    <property type="protein sequence ID" value="RPD60557.1"/>
    <property type="molecule type" value="Genomic_DNA"/>
</dbReference>
<evidence type="ECO:0000256" key="1">
    <source>
        <dbReference type="ARBA" id="ARBA00004141"/>
    </source>
</evidence>
<feature type="transmembrane region" description="Helical" evidence="5">
    <location>
        <begin position="152"/>
        <end position="171"/>
    </location>
</feature>
<keyword evidence="5" id="KW-0949">S-adenosyl-L-methionine</keyword>
<keyword evidence="5" id="KW-0808">Transferase</keyword>
<evidence type="ECO:0000256" key="3">
    <source>
        <dbReference type="ARBA" id="ARBA00022989"/>
    </source>
</evidence>
<keyword evidence="3 5" id="KW-1133">Transmembrane helix</keyword>
<keyword evidence="5" id="KW-0489">Methyltransferase</keyword>
<accession>A0A5C2SBB6</accession>
<dbReference type="OrthoDB" id="422086at2759"/>
<comment type="catalytic activity">
    <reaction evidence="5">
        <text>[protein]-C-terminal S-[(2E,6E)-farnesyl]-L-cysteine + S-adenosyl-L-methionine = [protein]-C-terminal S-[(2E,6E)-farnesyl]-L-cysteine methyl ester + S-adenosyl-L-homocysteine</text>
        <dbReference type="Rhea" id="RHEA:21672"/>
        <dbReference type="Rhea" id="RHEA-COMP:12125"/>
        <dbReference type="Rhea" id="RHEA-COMP:12126"/>
        <dbReference type="ChEBI" id="CHEBI:57856"/>
        <dbReference type="ChEBI" id="CHEBI:59789"/>
        <dbReference type="ChEBI" id="CHEBI:90510"/>
        <dbReference type="ChEBI" id="CHEBI:90511"/>
        <dbReference type="EC" id="2.1.1.100"/>
    </reaction>
</comment>
<dbReference type="Proteomes" id="UP000313359">
    <property type="component" value="Unassembled WGS sequence"/>
</dbReference>
<dbReference type="GO" id="GO:0032259">
    <property type="term" value="P:methylation"/>
    <property type="evidence" value="ECO:0007669"/>
    <property type="project" value="UniProtKB-KW"/>
</dbReference>
<dbReference type="Pfam" id="PF04140">
    <property type="entry name" value="ICMT"/>
    <property type="match status" value="1"/>
</dbReference>
<keyword evidence="2 5" id="KW-0812">Transmembrane</keyword>
<evidence type="ECO:0000256" key="2">
    <source>
        <dbReference type="ARBA" id="ARBA00022692"/>
    </source>
</evidence>
<evidence type="ECO:0000313" key="6">
    <source>
        <dbReference type="EMBL" id="RPD60557.1"/>
    </source>
</evidence>
<dbReference type="EC" id="2.1.1.100" evidence="5"/>
<dbReference type="GO" id="GO:0005789">
    <property type="term" value="C:endoplasmic reticulum membrane"/>
    <property type="evidence" value="ECO:0007669"/>
    <property type="project" value="UniProtKB-SubCell"/>
</dbReference>
<sequence>MPLLAKVPMLVALGVAMKAAFIPPNQPEEPESDTEKYGSADHISRISHWFPWVGLTFAECLLASEVLTILAYEFPSHLSSILLSKLVTDPSSVPRLAITPSFAIATILLVSGAVIRQRCYNELGRLFTFQLTVLKGHTLVTSGPYSIVRHPAYTGFMAAIPGVIMVEMLPGTYPVESGLMTWLWVRLGMCMWTAWLVLACVIILRRPGKEDEVLKKEFGQEWEEWARKTPCKLLPRVY</sequence>
<comment type="subcellular location">
    <subcellularLocation>
        <location evidence="5">Endoplasmic reticulum membrane</location>
        <topology evidence="5">Multi-pass membrane protein</topology>
    </subcellularLocation>
    <subcellularLocation>
        <location evidence="1">Membrane</location>
        <topology evidence="1">Multi-pass membrane protein</topology>
    </subcellularLocation>
</comment>
<dbReference type="GO" id="GO:0004671">
    <property type="term" value="F:protein C-terminal S-isoprenylcysteine carboxyl O-methyltransferase activity"/>
    <property type="evidence" value="ECO:0007669"/>
    <property type="project" value="UniProtKB-EC"/>
</dbReference>
<feature type="transmembrane region" description="Helical" evidence="5">
    <location>
        <begin position="183"/>
        <end position="204"/>
    </location>
</feature>
<reference evidence="6" key="1">
    <citation type="journal article" date="2018" name="Genome Biol. Evol.">
        <title>Genomics and development of Lentinus tigrinus, a white-rot wood-decaying mushroom with dimorphic fruiting bodies.</title>
        <authorList>
            <person name="Wu B."/>
            <person name="Xu Z."/>
            <person name="Knudson A."/>
            <person name="Carlson A."/>
            <person name="Chen N."/>
            <person name="Kovaka S."/>
            <person name="LaButti K."/>
            <person name="Lipzen A."/>
            <person name="Pennachio C."/>
            <person name="Riley R."/>
            <person name="Schakwitz W."/>
            <person name="Umezawa K."/>
            <person name="Ohm R.A."/>
            <person name="Grigoriev I.V."/>
            <person name="Nagy L.G."/>
            <person name="Gibbons J."/>
            <person name="Hibbett D."/>
        </authorList>
    </citation>
    <scope>NUCLEOTIDE SEQUENCE [LARGE SCALE GENOMIC DNA]</scope>
    <source>
        <strain evidence="6">ALCF2SS1-6</strain>
    </source>
</reference>
<dbReference type="Gene3D" id="1.20.120.1630">
    <property type="match status" value="1"/>
</dbReference>
<evidence type="ECO:0000256" key="5">
    <source>
        <dbReference type="RuleBase" id="RU362022"/>
    </source>
</evidence>
<evidence type="ECO:0000256" key="4">
    <source>
        <dbReference type="ARBA" id="ARBA00023136"/>
    </source>
</evidence>
<organism evidence="6 7">
    <name type="scientific">Lentinus tigrinus ALCF2SS1-6</name>
    <dbReference type="NCBI Taxonomy" id="1328759"/>
    <lineage>
        <taxon>Eukaryota</taxon>
        <taxon>Fungi</taxon>
        <taxon>Dikarya</taxon>
        <taxon>Basidiomycota</taxon>
        <taxon>Agaricomycotina</taxon>
        <taxon>Agaricomycetes</taxon>
        <taxon>Polyporales</taxon>
        <taxon>Polyporaceae</taxon>
        <taxon>Lentinus</taxon>
    </lineage>
</organism>
<keyword evidence="7" id="KW-1185">Reference proteome</keyword>
<keyword evidence="5" id="KW-0256">Endoplasmic reticulum</keyword>
<dbReference type="STRING" id="1328759.A0A5C2SBB6"/>
<name>A0A5C2SBB6_9APHY</name>
<protein>
    <recommendedName>
        <fullName evidence="5">Protein-S-isoprenylcysteine O-methyltransferase</fullName>
        <ecNumber evidence="5">2.1.1.100</ecNumber>
    </recommendedName>
</protein>
<comment type="similarity">
    <text evidence="5">Belongs to the class VI-like SAM-binding methyltransferase superfamily. Isoprenylcysteine carboxyl methyltransferase family.</text>
</comment>
<proteinExistence type="inferred from homology"/>